<evidence type="ECO:0000313" key="3">
    <source>
        <dbReference type="EMBL" id="CAB3398346.1"/>
    </source>
</evidence>
<feature type="chain" id="PRO_5035906184" description="T20D4.11-like domain-containing protein" evidence="1">
    <location>
        <begin position="19"/>
        <end position="178"/>
    </location>
</feature>
<organism evidence="3 4">
    <name type="scientific">Caenorhabditis bovis</name>
    <dbReference type="NCBI Taxonomy" id="2654633"/>
    <lineage>
        <taxon>Eukaryota</taxon>
        <taxon>Metazoa</taxon>
        <taxon>Ecdysozoa</taxon>
        <taxon>Nematoda</taxon>
        <taxon>Chromadorea</taxon>
        <taxon>Rhabditida</taxon>
        <taxon>Rhabditina</taxon>
        <taxon>Rhabditomorpha</taxon>
        <taxon>Rhabditoidea</taxon>
        <taxon>Rhabditidae</taxon>
        <taxon>Peloderinae</taxon>
        <taxon>Caenorhabditis</taxon>
    </lineage>
</organism>
<dbReference type="Pfam" id="PF01579">
    <property type="entry name" value="DUF19"/>
    <property type="match status" value="1"/>
</dbReference>
<gene>
    <name evidence="3" type="ORF">CBOVIS_LOCUS1628</name>
</gene>
<keyword evidence="4" id="KW-1185">Reference proteome</keyword>
<feature type="domain" description="T20D4.11-like" evidence="2">
    <location>
        <begin position="24"/>
        <end position="178"/>
    </location>
</feature>
<name>A0A8S1E9P5_9PELO</name>
<evidence type="ECO:0000259" key="2">
    <source>
        <dbReference type="Pfam" id="PF01579"/>
    </source>
</evidence>
<dbReference type="OrthoDB" id="5838832at2759"/>
<feature type="signal peptide" evidence="1">
    <location>
        <begin position="1"/>
        <end position="18"/>
    </location>
</feature>
<dbReference type="AlphaFoldDB" id="A0A8S1E9P5"/>
<evidence type="ECO:0000313" key="4">
    <source>
        <dbReference type="Proteomes" id="UP000494206"/>
    </source>
</evidence>
<sequence length="178" mass="19578">MLFKSSLIFVAVIGASLAATASQCAKKEAKAVKECVQLLQDSTEGVKKLFASNFDKKNQDEMNEICKKSQACFADLKKKCSDFPPEATSTLDFICGKIEFFTGPFSECMIKLIKLDDTPTGGCGEKMLNSEIFENPKNACKAVKDTIGCEKDIGKVCDAAAEKLFHDENQKDLKKYKC</sequence>
<comment type="caution">
    <text evidence="3">The sequence shown here is derived from an EMBL/GenBank/DDBJ whole genome shotgun (WGS) entry which is preliminary data.</text>
</comment>
<evidence type="ECO:0000256" key="1">
    <source>
        <dbReference type="SAM" id="SignalP"/>
    </source>
</evidence>
<protein>
    <recommendedName>
        <fullName evidence="2">T20D4.11-like domain-containing protein</fullName>
    </recommendedName>
</protein>
<dbReference type="EMBL" id="CADEPM010000001">
    <property type="protein sequence ID" value="CAB3398346.1"/>
    <property type="molecule type" value="Genomic_DNA"/>
</dbReference>
<reference evidence="3 4" key="1">
    <citation type="submission" date="2020-04" db="EMBL/GenBank/DDBJ databases">
        <authorList>
            <person name="Laetsch R D."/>
            <person name="Stevens L."/>
            <person name="Kumar S."/>
            <person name="Blaxter L. M."/>
        </authorList>
    </citation>
    <scope>NUCLEOTIDE SEQUENCE [LARGE SCALE GENOMIC DNA]</scope>
</reference>
<dbReference type="InterPro" id="IPR002542">
    <property type="entry name" value="T20D4.11-like_dom"/>
</dbReference>
<dbReference type="Proteomes" id="UP000494206">
    <property type="component" value="Unassembled WGS sequence"/>
</dbReference>
<accession>A0A8S1E9P5</accession>
<keyword evidence="1" id="KW-0732">Signal</keyword>
<proteinExistence type="predicted"/>